<dbReference type="Pfam" id="PF07500">
    <property type="entry name" value="TFIIS_M"/>
    <property type="match status" value="1"/>
</dbReference>
<feature type="compositionally biased region" description="Basic and acidic residues" evidence="1">
    <location>
        <begin position="633"/>
        <end position="650"/>
    </location>
</feature>
<feature type="region of interest" description="Disordered" evidence="1">
    <location>
        <begin position="176"/>
        <end position="233"/>
    </location>
</feature>
<dbReference type="Gene3D" id="1.10.472.30">
    <property type="entry name" value="Transcription elongation factor S-II, central domain"/>
    <property type="match status" value="1"/>
</dbReference>
<dbReference type="SUPFAM" id="SSF46942">
    <property type="entry name" value="Elongation factor TFIIS domain 2"/>
    <property type="match status" value="1"/>
</dbReference>
<feature type="region of interest" description="Disordered" evidence="1">
    <location>
        <begin position="598"/>
        <end position="658"/>
    </location>
</feature>
<feature type="region of interest" description="Disordered" evidence="1">
    <location>
        <begin position="1079"/>
        <end position="1104"/>
    </location>
</feature>
<accession>A0AAW1J4S1</accession>
<dbReference type="PROSITE" id="PS51321">
    <property type="entry name" value="TFIIS_CENTRAL"/>
    <property type="match status" value="1"/>
</dbReference>
<dbReference type="EMBL" id="JBDFQZ010000008">
    <property type="protein sequence ID" value="KAK9698079.1"/>
    <property type="molecule type" value="Genomic_DNA"/>
</dbReference>
<dbReference type="CDD" id="cd21538">
    <property type="entry name" value="SPOC_TFIIS"/>
    <property type="match status" value="1"/>
</dbReference>
<reference evidence="3" key="1">
    <citation type="submission" date="2024-03" db="EMBL/GenBank/DDBJ databases">
        <title>WGS assembly of Saponaria officinalis var. Norfolk2.</title>
        <authorList>
            <person name="Jenkins J."/>
            <person name="Shu S."/>
            <person name="Grimwood J."/>
            <person name="Barry K."/>
            <person name="Goodstein D."/>
            <person name="Schmutz J."/>
            <person name="Leebens-Mack J."/>
            <person name="Osbourn A."/>
        </authorList>
    </citation>
    <scope>NUCLEOTIDE SEQUENCE [LARGE SCALE GENOMIC DNA]</scope>
    <source>
        <strain evidence="3">JIC</strain>
    </source>
</reference>
<sequence>MLEFLLHAFISCYEYNMSDALVLKQLTMPTLPDNHIGQLNVAMSRADSSVPNFLDGFAKVTNGNPRQFPSSSTPYNVVESYSMFHVPVEQERLISCNSNGQSKSMLKSVTQQLCTELIKEAGHKPGSQPLSGHPLLSLPFKRKAITECTQDYQGHQKMSAPNKRVGQVGPNATAFGASQVSAPKNFPKSGASGRKVVQIEPVKNESRSNATKKLVQPQVSPKGQTESHESVRSKLRESLVSALALVSQEKEGFPDGKMKLQNEAMADIQEGQNIPSSNGTALLESPKDAKPLSKIPSSSGGCNVDDKTSLSFQSKEIFKEASQTESFLGTDFECNSVLPGDDSLFNSGLYFKDDFLQGNGLSWESDLNLHIPKVKETENIVKPVPMNEDTSDVERKMVRSPESVALAIESELFKLFGCVNKKYKEKGRSLLFNLKDRNNPELREKVMAGELPPDRLCSMTAEELASKELSQWRIAKAEELDHMKVLPDTDINMRRLVKKTHKGEYQVDFEPNSGPVEEIPVDIRISPSKRQKIDKFDRAVPPKAERTKGDDCEITIPSDGADIQGLMGDDLNDLPPVISLDEFMESLNKDPPFENLAVDSTITRGESDKENVEVGSKSLSPVQSPQYPVQKMSSDKVDVKKESPQSDVDKNLTGTPKYHVQKMSPNKVEVKMESPKTVGDKNLTGTLKPFDNNSVVQLQKGECVWEGQLQLNLSSIANFMALFKSGEKASCIEWARFFDIKGRVRHDAFDKFLQALPMSRSRAIMVCHFVLKDGYTESERSSLQELVDSYIADERVGFAEPGNGVELYLCVPRSKTVDMIVNHLPKSYTDKLNEIDDGLIAIVVRRKVQITSSVVSPISSSREQTVTKKQIGGQYVDNDMNRNNVFAPKRASSPPPNLSQSRSTVVEDDGSDDDDAPPGFGPPGSREDDDLPEFQFSAGSHPSMPSPPTPNPVSGRESGFQNHPRPPPLQVAQMRELIQKYGQNGNNAGGSGITTEPWNDDDDDIPEWQPQPVQNPVLYTHIANHQQSHMSNPQMLYRPQWPQVMQPGQPLQPLQPPMAVQQQRAWGLYGPESVGGLPLGQFLGSPSPGPGHLSRDWRSNSYKK</sequence>
<feature type="compositionally biased region" description="Acidic residues" evidence="1">
    <location>
        <begin position="906"/>
        <end position="916"/>
    </location>
</feature>
<feature type="region of interest" description="Disordered" evidence="1">
    <location>
        <begin position="285"/>
        <end position="304"/>
    </location>
</feature>
<gene>
    <name evidence="3" type="ORF">RND81_08G081100</name>
</gene>
<organism evidence="3 4">
    <name type="scientific">Saponaria officinalis</name>
    <name type="common">Common soapwort</name>
    <name type="synonym">Lychnis saponaria</name>
    <dbReference type="NCBI Taxonomy" id="3572"/>
    <lineage>
        <taxon>Eukaryota</taxon>
        <taxon>Viridiplantae</taxon>
        <taxon>Streptophyta</taxon>
        <taxon>Embryophyta</taxon>
        <taxon>Tracheophyta</taxon>
        <taxon>Spermatophyta</taxon>
        <taxon>Magnoliopsida</taxon>
        <taxon>eudicotyledons</taxon>
        <taxon>Gunneridae</taxon>
        <taxon>Pentapetalae</taxon>
        <taxon>Caryophyllales</taxon>
        <taxon>Caryophyllaceae</taxon>
        <taxon>Caryophylleae</taxon>
        <taxon>Saponaria</taxon>
    </lineage>
</organism>
<dbReference type="Proteomes" id="UP001443914">
    <property type="component" value="Unassembled WGS sequence"/>
</dbReference>
<dbReference type="InterPro" id="IPR036575">
    <property type="entry name" value="TFIIS_cen_dom_sf"/>
</dbReference>
<dbReference type="InterPro" id="IPR012921">
    <property type="entry name" value="SPOC_C"/>
</dbReference>
<dbReference type="GO" id="GO:0005634">
    <property type="term" value="C:nucleus"/>
    <property type="evidence" value="ECO:0007669"/>
    <property type="project" value="TreeGrafter"/>
</dbReference>
<protein>
    <recommendedName>
        <fullName evidence="2">TFIIS central domain-containing protein</fullName>
    </recommendedName>
</protein>
<dbReference type="PANTHER" id="PTHR11477:SF20">
    <property type="entry name" value="SPOC DOMAIN _ TRANSCRIPTION ELONGATION FACTOR S-II PROTEIN"/>
    <property type="match status" value="1"/>
</dbReference>
<dbReference type="GO" id="GO:0006351">
    <property type="term" value="P:DNA-templated transcription"/>
    <property type="evidence" value="ECO:0007669"/>
    <property type="project" value="InterPro"/>
</dbReference>
<dbReference type="Pfam" id="PF07744">
    <property type="entry name" value="SPOC"/>
    <property type="match status" value="1"/>
</dbReference>
<proteinExistence type="predicted"/>
<evidence type="ECO:0000313" key="4">
    <source>
        <dbReference type="Proteomes" id="UP001443914"/>
    </source>
</evidence>
<feature type="domain" description="TFIIS central" evidence="2">
    <location>
        <begin position="373"/>
        <end position="492"/>
    </location>
</feature>
<comment type="caution">
    <text evidence="3">The sequence shown here is derived from an EMBL/GenBank/DDBJ whole genome shotgun (WGS) entry which is preliminary data.</text>
</comment>
<feature type="region of interest" description="Disordered" evidence="1">
    <location>
        <begin position="857"/>
        <end position="968"/>
    </location>
</feature>
<feature type="region of interest" description="Disordered" evidence="1">
    <location>
        <begin position="982"/>
        <end position="1012"/>
    </location>
</feature>
<feature type="compositionally biased region" description="Polar residues" evidence="1">
    <location>
        <begin position="207"/>
        <end position="224"/>
    </location>
</feature>
<evidence type="ECO:0000256" key="1">
    <source>
        <dbReference type="SAM" id="MobiDB-lite"/>
    </source>
</evidence>
<keyword evidence="4" id="KW-1185">Reference proteome</keyword>
<evidence type="ECO:0000259" key="2">
    <source>
        <dbReference type="PROSITE" id="PS51321"/>
    </source>
</evidence>
<dbReference type="SMART" id="SM00510">
    <property type="entry name" value="TFS2M"/>
    <property type="match status" value="1"/>
</dbReference>
<dbReference type="PANTHER" id="PTHR11477">
    <property type="entry name" value="TRANSCRIPTION FACTOR S-II ZINC FINGER DOMAIN-CONTAINING PROTEIN"/>
    <property type="match status" value="1"/>
</dbReference>
<evidence type="ECO:0000313" key="3">
    <source>
        <dbReference type="EMBL" id="KAK9698079.1"/>
    </source>
</evidence>
<feature type="compositionally biased region" description="Polar residues" evidence="1">
    <location>
        <begin position="617"/>
        <end position="627"/>
    </location>
</feature>
<dbReference type="InterPro" id="IPR003618">
    <property type="entry name" value="TFIIS_cen_dom"/>
</dbReference>
<dbReference type="AlphaFoldDB" id="A0AAW1J4S1"/>
<name>A0AAW1J4S1_SAPOF</name>